<dbReference type="OrthoDB" id="333239at2759"/>
<keyword evidence="4 7" id="KW-0833">Ubl conjugation pathway</keyword>
<dbReference type="InterPro" id="IPR044635">
    <property type="entry name" value="UBP14-like"/>
</dbReference>
<feature type="domain" description="USP" evidence="9">
    <location>
        <begin position="105"/>
        <end position="471"/>
    </location>
</feature>
<feature type="compositionally biased region" description="Basic and acidic residues" evidence="8">
    <location>
        <begin position="372"/>
        <end position="386"/>
    </location>
</feature>
<dbReference type="AlphaFoldDB" id="A0A443SJ49"/>
<dbReference type="Pfam" id="PF00443">
    <property type="entry name" value="UCH"/>
    <property type="match status" value="1"/>
</dbReference>
<evidence type="ECO:0000256" key="1">
    <source>
        <dbReference type="ARBA" id="ARBA00000707"/>
    </source>
</evidence>
<dbReference type="STRING" id="299467.A0A443SJ49"/>
<dbReference type="GO" id="GO:0004843">
    <property type="term" value="F:cysteine-type deubiquitinase activity"/>
    <property type="evidence" value="ECO:0007669"/>
    <property type="project" value="UniProtKB-UniRule"/>
</dbReference>
<keyword evidence="11" id="KW-1185">Reference proteome</keyword>
<dbReference type="PANTHER" id="PTHR43982:SF1">
    <property type="entry name" value="UBIQUITIN CARBOXYL-TERMINAL HYDROLASE 14"/>
    <property type="match status" value="1"/>
</dbReference>
<dbReference type="InterPro" id="IPR000626">
    <property type="entry name" value="Ubiquitin-like_dom"/>
</dbReference>
<dbReference type="Gene3D" id="3.90.70.10">
    <property type="entry name" value="Cysteine proteinases"/>
    <property type="match status" value="1"/>
</dbReference>
<keyword evidence="5 7" id="KW-0378">Hydrolase</keyword>
<evidence type="ECO:0000256" key="5">
    <source>
        <dbReference type="ARBA" id="ARBA00022801"/>
    </source>
</evidence>
<dbReference type="SMART" id="SM00213">
    <property type="entry name" value="UBQ"/>
    <property type="match status" value="1"/>
</dbReference>
<comment type="similarity">
    <text evidence="2">Belongs to the peptidase C19 family. USP14/UBP6 subfamily.</text>
</comment>
<evidence type="ECO:0000256" key="6">
    <source>
        <dbReference type="ARBA" id="ARBA00022807"/>
    </source>
</evidence>
<dbReference type="PROSITE" id="PS00973">
    <property type="entry name" value="USP_2"/>
    <property type="match status" value="1"/>
</dbReference>
<reference evidence="10 11" key="1">
    <citation type="journal article" date="2018" name="Gigascience">
        <title>Genomes of trombidid mites reveal novel predicted allergens and laterally-transferred genes associated with secondary metabolism.</title>
        <authorList>
            <person name="Dong X."/>
            <person name="Chaisiri K."/>
            <person name="Xia D."/>
            <person name="Armstrong S.D."/>
            <person name="Fang Y."/>
            <person name="Donnelly M.J."/>
            <person name="Kadowaki T."/>
            <person name="McGarry J.W."/>
            <person name="Darby A.C."/>
            <person name="Makepeace B.L."/>
        </authorList>
    </citation>
    <scope>NUCLEOTIDE SEQUENCE [LARGE SCALE GENOMIC DNA]</scope>
    <source>
        <strain evidence="10">UoL-UT</strain>
    </source>
</reference>
<dbReference type="GO" id="GO:0016579">
    <property type="term" value="P:protein deubiquitination"/>
    <property type="evidence" value="ECO:0007669"/>
    <property type="project" value="InterPro"/>
</dbReference>
<dbReference type="CDD" id="cd02657">
    <property type="entry name" value="Peptidase_C19A"/>
    <property type="match status" value="1"/>
</dbReference>
<dbReference type="InterPro" id="IPR029071">
    <property type="entry name" value="Ubiquitin-like_domsf"/>
</dbReference>
<keyword evidence="6 7" id="KW-0788">Thiol protease</keyword>
<organism evidence="10 11">
    <name type="scientific">Leptotrombidium deliense</name>
    <dbReference type="NCBI Taxonomy" id="299467"/>
    <lineage>
        <taxon>Eukaryota</taxon>
        <taxon>Metazoa</taxon>
        <taxon>Ecdysozoa</taxon>
        <taxon>Arthropoda</taxon>
        <taxon>Chelicerata</taxon>
        <taxon>Arachnida</taxon>
        <taxon>Acari</taxon>
        <taxon>Acariformes</taxon>
        <taxon>Trombidiformes</taxon>
        <taxon>Prostigmata</taxon>
        <taxon>Anystina</taxon>
        <taxon>Parasitengona</taxon>
        <taxon>Trombiculoidea</taxon>
        <taxon>Trombiculidae</taxon>
        <taxon>Leptotrombidium</taxon>
    </lineage>
</organism>
<dbReference type="SUPFAM" id="SSF54236">
    <property type="entry name" value="Ubiquitin-like"/>
    <property type="match status" value="1"/>
</dbReference>
<evidence type="ECO:0000256" key="2">
    <source>
        <dbReference type="ARBA" id="ARBA00008739"/>
    </source>
</evidence>
<evidence type="ECO:0000256" key="8">
    <source>
        <dbReference type="SAM" id="MobiDB-lite"/>
    </source>
</evidence>
<dbReference type="VEuPathDB" id="VectorBase:LDEU004535"/>
<dbReference type="CDD" id="cd16104">
    <property type="entry name" value="Ubl_USP14_like"/>
    <property type="match status" value="1"/>
</dbReference>
<protein>
    <recommendedName>
        <fullName evidence="7">Ubiquitin carboxyl-terminal hydrolase</fullName>
        <ecNumber evidence="7">3.4.19.12</ecNumber>
    </recommendedName>
</protein>
<dbReference type="EC" id="3.4.19.12" evidence="7"/>
<proteinExistence type="inferred from homology"/>
<dbReference type="InterPro" id="IPR028889">
    <property type="entry name" value="USP"/>
</dbReference>
<feature type="region of interest" description="Disordered" evidence="8">
    <location>
        <begin position="372"/>
        <end position="396"/>
    </location>
</feature>
<dbReference type="PROSITE" id="PS50235">
    <property type="entry name" value="USP_3"/>
    <property type="match status" value="1"/>
</dbReference>
<sequence>MPLFNVKVKWGKELFSDVELNTDEEPIVFKAQLYALTGVKVERQKVMFKGKVVGNDLWVKDGLKDGITILMMGTADELPIAPKEKIVFMEDMSESELGLAKQYPAGLTNLGNSCYLNATVQCLRTVPELKQLLKKFDEERGQAGLPLTLTSSLRDVFLSMDKSATVTPIILFQALHMAFPRFAEKGEQGGYMQQDANECWTELVRVLQQKLKPIQGDNSVSQVKQYTSFIEQYFGIAFDSVMKCTEDENEPETKSVENLLQLSCYISQEVKYLQSGLKARLSEQITKFSPSLNRDAVYVKTSKISRLPAYLTIQFVRFFYKERESVNAKILKDIKFTLSLDMFELCTEELQNKLIPMRNKFKEHEEKLLHTIQEKGDDNKQQDKQQNKIHPYSFPDDCGSNNSGYYELQAVLTHKGRSSSSGHYVAWIRRKGDEWFQCDDDVVSLVTSEEILKLSGGGDWHCAYVLLYGPRVLEIEDSDMQVN</sequence>
<gene>
    <name evidence="10" type="ORF">B4U80_03474</name>
</gene>
<dbReference type="GO" id="GO:0043161">
    <property type="term" value="P:proteasome-mediated ubiquitin-dependent protein catabolic process"/>
    <property type="evidence" value="ECO:0007669"/>
    <property type="project" value="InterPro"/>
</dbReference>
<evidence type="ECO:0000256" key="7">
    <source>
        <dbReference type="RuleBase" id="RU366025"/>
    </source>
</evidence>
<evidence type="ECO:0000256" key="4">
    <source>
        <dbReference type="ARBA" id="ARBA00022786"/>
    </source>
</evidence>
<evidence type="ECO:0000313" key="11">
    <source>
        <dbReference type="Proteomes" id="UP000288716"/>
    </source>
</evidence>
<name>A0A443SJ49_9ACAR</name>
<evidence type="ECO:0000313" key="10">
    <source>
        <dbReference type="EMBL" id="RWS27505.1"/>
    </source>
</evidence>
<dbReference type="FunFam" id="3.90.70.10:FF:000032">
    <property type="entry name" value="Ubiquitin carboxyl-terminal hydrolase 14"/>
    <property type="match status" value="1"/>
</dbReference>
<dbReference type="InterPro" id="IPR001394">
    <property type="entry name" value="Peptidase_C19_UCH"/>
</dbReference>
<accession>A0A443SJ49</accession>
<dbReference type="Proteomes" id="UP000288716">
    <property type="component" value="Unassembled WGS sequence"/>
</dbReference>
<dbReference type="GO" id="GO:0070628">
    <property type="term" value="F:proteasome binding"/>
    <property type="evidence" value="ECO:0007669"/>
    <property type="project" value="TreeGrafter"/>
</dbReference>
<dbReference type="Gene3D" id="3.10.20.90">
    <property type="entry name" value="Phosphatidylinositol 3-kinase Catalytic Subunit, Chain A, domain 1"/>
    <property type="match status" value="1"/>
</dbReference>
<dbReference type="PROSITE" id="PS00972">
    <property type="entry name" value="USP_1"/>
    <property type="match status" value="1"/>
</dbReference>
<dbReference type="InterPro" id="IPR018200">
    <property type="entry name" value="USP_CS"/>
</dbReference>
<comment type="caution">
    <text evidence="10">The sequence shown here is derived from an EMBL/GenBank/DDBJ whole genome shotgun (WGS) entry which is preliminary data.</text>
</comment>
<dbReference type="PANTHER" id="PTHR43982">
    <property type="entry name" value="UBIQUITIN CARBOXYL-TERMINAL HYDROLASE"/>
    <property type="match status" value="1"/>
</dbReference>
<comment type="catalytic activity">
    <reaction evidence="1 7">
        <text>Thiol-dependent hydrolysis of ester, thioester, amide, peptide and isopeptide bonds formed by the C-terminal Gly of ubiquitin (a 76-residue protein attached to proteins as an intracellular targeting signal).</text>
        <dbReference type="EC" id="3.4.19.12"/>
    </reaction>
</comment>
<dbReference type="InterPro" id="IPR038765">
    <property type="entry name" value="Papain-like_cys_pep_sf"/>
</dbReference>
<dbReference type="EMBL" id="NCKV01001970">
    <property type="protein sequence ID" value="RWS27505.1"/>
    <property type="molecule type" value="Genomic_DNA"/>
</dbReference>
<evidence type="ECO:0000259" key="9">
    <source>
        <dbReference type="PROSITE" id="PS50235"/>
    </source>
</evidence>
<keyword evidence="3 7" id="KW-0645">Protease</keyword>
<dbReference type="GO" id="GO:0061136">
    <property type="term" value="P:regulation of proteasomal protein catabolic process"/>
    <property type="evidence" value="ECO:0007669"/>
    <property type="project" value="TreeGrafter"/>
</dbReference>
<evidence type="ECO:0000256" key="3">
    <source>
        <dbReference type="ARBA" id="ARBA00022670"/>
    </source>
</evidence>
<dbReference type="SUPFAM" id="SSF54001">
    <property type="entry name" value="Cysteine proteinases"/>
    <property type="match status" value="1"/>
</dbReference>